<dbReference type="OrthoDB" id="9792527at2"/>
<evidence type="ECO:0000256" key="3">
    <source>
        <dbReference type="ARBA" id="ARBA00023163"/>
    </source>
</evidence>
<gene>
    <name evidence="5" type="ORF">SAMN05421642_10959</name>
</gene>
<keyword evidence="2 5" id="KW-0238">DNA-binding</keyword>
<dbReference type="PANTHER" id="PTHR33204">
    <property type="entry name" value="TRANSCRIPTIONAL REGULATOR, MARR FAMILY"/>
    <property type="match status" value="1"/>
</dbReference>
<dbReference type="InterPro" id="IPR036390">
    <property type="entry name" value="WH_DNA-bd_sf"/>
</dbReference>
<dbReference type="InterPro" id="IPR036388">
    <property type="entry name" value="WH-like_DNA-bd_sf"/>
</dbReference>
<protein>
    <submittedName>
        <fullName evidence="5">DNA-binding transcriptional regulator, HxlR family</fullName>
    </submittedName>
</protein>
<keyword evidence="1" id="KW-0805">Transcription regulation</keyword>
<dbReference type="EMBL" id="FZOW01000009">
    <property type="protein sequence ID" value="SNT08911.1"/>
    <property type="molecule type" value="Genomic_DNA"/>
</dbReference>
<dbReference type="PANTHER" id="PTHR33204:SF18">
    <property type="entry name" value="TRANSCRIPTIONAL REGULATORY PROTEIN"/>
    <property type="match status" value="1"/>
</dbReference>
<dbReference type="RefSeq" id="WP_089248300.1">
    <property type="nucleotide sequence ID" value="NZ_FZOW01000009.1"/>
</dbReference>
<feature type="domain" description="HTH hxlR-type" evidence="4">
    <location>
        <begin position="9"/>
        <end position="104"/>
    </location>
</feature>
<proteinExistence type="predicted"/>
<dbReference type="Gene3D" id="1.10.10.10">
    <property type="entry name" value="Winged helix-like DNA-binding domain superfamily/Winged helix DNA-binding domain"/>
    <property type="match status" value="1"/>
</dbReference>
<dbReference type="InterPro" id="IPR002577">
    <property type="entry name" value="HTH_HxlR"/>
</dbReference>
<evidence type="ECO:0000313" key="6">
    <source>
        <dbReference type="Proteomes" id="UP000198327"/>
    </source>
</evidence>
<accession>A0A239JSQ3</accession>
<dbReference type="AlphaFoldDB" id="A0A239JSQ3"/>
<sequence>MGATDHLLCPAAKAMELFDERWTLLVVRELVLGSKRFNELRRQLPEVSPSVLSKRLHRLAITGIVRKSMVDGDVHYVLTEAGRDLRPVVEALGAWGARWLESTDDASARS</sequence>
<evidence type="ECO:0000259" key="4">
    <source>
        <dbReference type="PROSITE" id="PS51118"/>
    </source>
</evidence>
<keyword evidence="6" id="KW-1185">Reference proteome</keyword>
<reference evidence="6" key="1">
    <citation type="submission" date="2017-06" db="EMBL/GenBank/DDBJ databases">
        <authorList>
            <person name="Varghese N."/>
            <person name="Submissions S."/>
        </authorList>
    </citation>
    <scope>NUCLEOTIDE SEQUENCE [LARGE SCALE GENOMIC DNA]</scope>
    <source>
        <strain evidence="6">JCM 23211</strain>
    </source>
</reference>
<dbReference type="SUPFAM" id="SSF46785">
    <property type="entry name" value="Winged helix' DNA-binding domain"/>
    <property type="match status" value="1"/>
</dbReference>
<organism evidence="5 6">
    <name type="scientific">Rhodococcoides kyotonense</name>
    <dbReference type="NCBI Taxonomy" id="398843"/>
    <lineage>
        <taxon>Bacteria</taxon>
        <taxon>Bacillati</taxon>
        <taxon>Actinomycetota</taxon>
        <taxon>Actinomycetes</taxon>
        <taxon>Mycobacteriales</taxon>
        <taxon>Nocardiaceae</taxon>
        <taxon>Rhodococcoides</taxon>
    </lineage>
</organism>
<dbReference type="Proteomes" id="UP000198327">
    <property type="component" value="Unassembled WGS sequence"/>
</dbReference>
<dbReference type="GO" id="GO:0003677">
    <property type="term" value="F:DNA binding"/>
    <property type="evidence" value="ECO:0007669"/>
    <property type="project" value="UniProtKB-KW"/>
</dbReference>
<evidence type="ECO:0000256" key="1">
    <source>
        <dbReference type="ARBA" id="ARBA00023015"/>
    </source>
</evidence>
<evidence type="ECO:0000256" key="2">
    <source>
        <dbReference type="ARBA" id="ARBA00023125"/>
    </source>
</evidence>
<dbReference type="Pfam" id="PF01638">
    <property type="entry name" value="HxlR"/>
    <property type="match status" value="1"/>
</dbReference>
<dbReference type="PROSITE" id="PS51118">
    <property type="entry name" value="HTH_HXLR"/>
    <property type="match status" value="1"/>
</dbReference>
<evidence type="ECO:0000313" key="5">
    <source>
        <dbReference type="EMBL" id="SNT08911.1"/>
    </source>
</evidence>
<name>A0A239JSQ3_9NOCA</name>
<keyword evidence="3" id="KW-0804">Transcription</keyword>